<protein>
    <recommendedName>
        <fullName evidence="3 8">3-deoxy-D-manno-octulosonic acid transferase</fullName>
        <shortName evidence="8">Kdo transferase</shortName>
        <ecNumber evidence="2 8">2.4.99.12</ecNumber>
    </recommendedName>
    <alternativeName>
        <fullName evidence="5 8">Lipid IV(A) 3-deoxy-D-manno-octulosonic acid transferase</fullName>
    </alternativeName>
</protein>
<accession>A0A2X2IWP8</accession>
<keyword evidence="8" id="KW-1003">Cell membrane</keyword>
<feature type="domain" description="3-deoxy-D-manno-octulosonic-acid transferase N-terminal" evidence="9">
    <location>
        <begin position="36"/>
        <end position="206"/>
    </location>
</feature>
<dbReference type="GO" id="GO:0009244">
    <property type="term" value="P:lipopolysaccharide core region biosynthetic process"/>
    <property type="evidence" value="ECO:0007669"/>
    <property type="project" value="UniProtKB-UniRule"/>
</dbReference>
<evidence type="ECO:0000256" key="4">
    <source>
        <dbReference type="ARBA" id="ARBA00022679"/>
    </source>
</evidence>
<dbReference type="Proteomes" id="UP000251241">
    <property type="component" value="Unassembled WGS sequence"/>
</dbReference>
<proteinExistence type="inferred from homology"/>
<dbReference type="Pfam" id="PF04413">
    <property type="entry name" value="Glycos_transf_N"/>
    <property type="match status" value="1"/>
</dbReference>
<comment type="similarity">
    <text evidence="8">Belongs to the glycosyltransferase group 1 family.</text>
</comment>
<evidence type="ECO:0000256" key="3">
    <source>
        <dbReference type="ARBA" id="ARBA00019077"/>
    </source>
</evidence>
<dbReference type="Gene3D" id="3.40.50.11720">
    <property type="entry name" value="3-Deoxy-D-manno-octulosonic-acid transferase, N-terminal domain"/>
    <property type="match status" value="1"/>
</dbReference>
<dbReference type="Gene3D" id="3.40.50.2000">
    <property type="entry name" value="Glycogen Phosphorylase B"/>
    <property type="match status" value="1"/>
</dbReference>
<evidence type="ECO:0000256" key="1">
    <source>
        <dbReference type="ARBA" id="ARBA00004713"/>
    </source>
</evidence>
<dbReference type="GO" id="GO:0005886">
    <property type="term" value="C:plasma membrane"/>
    <property type="evidence" value="ECO:0007669"/>
    <property type="project" value="UniProtKB-SubCell"/>
</dbReference>
<evidence type="ECO:0000259" key="9">
    <source>
        <dbReference type="Pfam" id="PF04413"/>
    </source>
</evidence>
<dbReference type="GeneID" id="97183562"/>
<evidence type="ECO:0000256" key="2">
    <source>
        <dbReference type="ARBA" id="ARBA00012621"/>
    </source>
</evidence>
<organism evidence="10 11">
    <name type="scientific">Sphingobacterium multivorum</name>
    <dbReference type="NCBI Taxonomy" id="28454"/>
    <lineage>
        <taxon>Bacteria</taxon>
        <taxon>Pseudomonadati</taxon>
        <taxon>Bacteroidota</taxon>
        <taxon>Sphingobacteriia</taxon>
        <taxon>Sphingobacteriales</taxon>
        <taxon>Sphingobacteriaceae</taxon>
        <taxon>Sphingobacterium</taxon>
    </lineage>
</organism>
<keyword evidence="8" id="KW-0448">Lipopolysaccharide biosynthesis</keyword>
<evidence type="ECO:0000256" key="7">
    <source>
        <dbReference type="PIRSR" id="PIRSR639901-1"/>
    </source>
</evidence>
<dbReference type="RefSeq" id="WP_112373973.1">
    <property type="nucleotide sequence ID" value="NZ_CP069793.1"/>
</dbReference>
<keyword evidence="8" id="KW-0472">Membrane</keyword>
<reference evidence="10 11" key="1">
    <citation type="submission" date="2018-06" db="EMBL/GenBank/DDBJ databases">
        <authorList>
            <consortium name="Pathogen Informatics"/>
            <person name="Doyle S."/>
        </authorList>
    </citation>
    <scope>NUCLEOTIDE SEQUENCE [LARGE SCALE GENOMIC DNA]</scope>
    <source>
        <strain evidence="10 11">NCTC11343</strain>
    </source>
</reference>
<evidence type="ECO:0000256" key="8">
    <source>
        <dbReference type="RuleBase" id="RU365103"/>
    </source>
</evidence>
<dbReference type="GO" id="GO:0043842">
    <property type="term" value="F:Kdo transferase activity"/>
    <property type="evidence" value="ECO:0007669"/>
    <property type="project" value="UniProtKB-EC"/>
</dbReference>
<comment type="subcellular location">
    <subcellularLocation>
        <location evidence="8">Cell membrane</location>
    </subcellularLocation>
</comment>
<gene>
    <name evidence="10" type="primary">waaA</name>
    <name evidence="10" type="ORF">NCTC11343_01093</name>
</gene>
<dbReference type="PANTHER" id="PTHR42755">
    <property type="entry name" value="3-DEOXY-MANNO-OCTULOSONATE CYTIDYLYLTRANSFERASE"/>
    <property type="match status" value="1"/>
</dbReference>
<dbReference type="PANTHER" id="PTHR42755:SF1">
    <property type="entry name" value="3-DEOXY-D-MANNO-OCTULOSONIC ACID TRANSFERASE, MITOCHONDRIAL-RELATED"/>
    <property type="match status" value="1"/>
</dbReference>
<dbReference type="InterPro" id="IPR039901">
    <property type="entry name" value="Kdotransferase"/>
</dbReference>
<dbReference type="EMBL" id="UAUU01000002">
    <property type="protein sequence ID" value="SPZ84551.1"/>
    <property type="molecule type" value="Genomic_DNA"/>
</dbReference>
<evidence type="ECO:0000256" key="6">
    <source>
        <dbReference type="ARBA" id="ARBA00049183"/>
    </source>
</evidence>
<name>A0A2X2IWP8_SPHMU</name>
<evidence type="ECO:0000256" key="5">
    <source>
        <dbReference type="ARBA" id="ARBA00031445"/>
    </source>
</evidence>
<evidence type="ECO:0000313" key="10">
    <source>
        <dbReference type="EMBL" id="SPZ84551.1"/>
    </source>
</evidence>
<comment type="catalytic activity">
    <reaction evidence="6 8">
        <text>lipid IVA (E. coli) + CMP-3-deoxy-beta-D-manno-octulosonate = alpha-Kdo-(2-&gt;6)-lipid IVA (E. coli) + CMP + H(+)</text>
        <dbReference type="Rhea" id="RHEA:28066"/>
        <dbReference type="ChEBI" id="CHEBI:15378"/>
        <dbReference type="ChEBI" id="CHEBI:58603"/>
        <dbReference type="ChEBI" id="CHEBI:60364"/>
        <dbReference type="ChEBI" id="CHEBI:60377"/>
        <dbReference type="ChEBI" id="CHEBI:85987"/>
        <dbReference type="EC" id="2.4.99.12"/>
    </reaction>
</comment>
<comment type="pathway">
    <text evidence="1 8">Bacterial outer membrane biogenesis; LPS core biosynthesis.</text>
</comment>
<dbReference type="EC" id="2.4.99.12" evidence="2 8"/>
<feature type="active site" description="Proton acceptor" evidence="7">
    <location>
        <position position="60"/>
    </location>
</feature>
<dbReference type="InterPro" id="IPR007507">
    <property type="entry name" value="Glycos_transf_N"/>
</dbReference>
<dbReference type="UniPathway" id="UPA00958"/>
<dbReference type="GO" id="GO:0009245">
    <property type="term" value="P:lipid A biosynthetic process"/>
    <property type="evidence" value="ECO:0007669"/>
    <property type="project" value="TreeGrafter"/>
</dbReference>
<keyword evidence="4 8" id="KW-0808">Transferase</keyword>
<comment type="function">
    <text evidence="8">Involved in lipopolysaccharide (LPS) biosynthesis. Catalyzes the transfer of 3-deoxy-D-manno-octulosonate (Kdo) residue(s) from CMP-Kdo to lipid IV(A), the tetraacyldisaccharide-1,4'-bisphosphate precursor of lipid A.</text>
</comment>
<sequence>MRLLYSIGIFLYGLLLRILAPFHAKAKLMVEGRKDWYSRMKQTVDSSQKHIWFHFASLGEFEQGRPVLEAVKNNYLDHKIIVTFYSPSGYEIRKNTALADYVFYLPYDTAQHARLFLDLINPSFAVFTKYEYWYYFFEGLHKRGIPLFLISAIFRPDQIFFQAYGTFFLKILSFVTYFFVQNEESVRLLKEYGIRNAGLAGDTRFDRVVDIPKNRKMISEISQFVGESPTLVAGSTWPEDEQALQELLQGYSDYKLILAPHEINESHLASIFNLWPKALRFSEMASYDAALVADSKVLVIDNIGMLSSLYGYGQLAYIGGGFGVGIHNTLEAATYGIPVLFGPNFKKFQEAKELVQNGSGFAIGSAKELKKVFAVLQDQAVRQEAGKLARAYVLQKAGATAIIMKYLKSNSVKI</sequence>
<dbReference type="InterPro" id="IPR038107">
    <property type="entry name" value="Glycos_transf_N_sf"/>
</dbReference>
<keyword evidence="10" id="KW-0328">Glycosyltransferase</keyword>
<dbReference type="AlphaFoldDB" id="A0A2X2IWP8"/>
<evidence type="ECO:0000313" key="11">
    <source>
        <dbReference type="Proteomes" id="UP000251241"/>
    </source>
</evidence>
<dbReference type="SUPFAM" id="SSF53756">
    <property type="entry name" value="UDP-Glycosyltransferase/glycogen phosphorylase"/>
    <property type="match status" value="1"/>
</dbReference>